<dbReference type="InterPro" id="IPR050832">
    <property type="entry name" value="Bact_Acetyltransf"/>
</dbReference>
<dbReference type="SUPFAM" id="SSF55729">
    <property type="entry name" value="Acyl-CoA N-acyltransferases (Nat)"/>
    <property type="match status" value="1"/>
</dbReference>
<dbReference type="CDD" id="cd04301">
    <property type="entry name" value="NAT_SF"/>
    <property type="match status" value="1"/>
</dbReference>
<keyword evidence="1" id="KW-0808">Transferase</keyword>
<evidence type="ECO:0000256" key="2">
    <source>
        <dbReference type="ARBA" id="ARBA00023315"/>
    </source>
</evidence>
<dbReference type="InterPro" id="IPR016181">
    <property type="entry name" value="Acyl_CoA_acyltransferase"/>
</dbReference>
<reference evidence="4" key="1">
    <citation type="journal article" date="2014" name="Front. Microbiol.">
        <title>High frequency of phylogenetically diverse reductive dehalogenase-homologous genes in deep subseafloor sedimentary metagenomes.</title>
        <authorList>
            <person name="Kawai M."/>
            <person name="Futagami T."/>
            <person name="Toyoda A."/>
            <person name="Takaki Y."/>
            <person name="Nishi S."/>
            <person name="Hori S."/>
            <person name="Arai W."/>
            <person name="Tsubouchi T."/>
            <person name="Morono Y."/>
            <person name="Uchiyama I."/>
            <person name="Ito T."/>
            <person name="Fujiyama A."/>
            <person name="Inagaki F."/>
            <person name="Takami H."/>
        </authorList>
    </citation>
    <scope>NUCLEOTIDE SEQUENCE</scope>
    <source>
        <strain evidence="4">Expedition CK06-06</strain>
    </source>
</reference>
<evidence type="ECO:0000256" key="1">
    <source>
        <dbReference type="ARBA" id="ARBA00022679"/>
    </source>
</evidence>
<comment type="caution">
    <text evidence="4">The sequence shown here is derived from an EMBL/GenBank/DDBJ whole genome shotgun (WGS) entry which is preliminary data.</text>
</comment>
<sequence>MYNINLADTILDWRLKNNMSNSLCIVRNYRPSDFEDYAKLNIEAENLDPSGLHRSPEAVSENLGRPNYSPEQDLFVVEIDGKVVGFMNLTPELETEHVILDCLVHPEHRREGLAKKLLSYAARRAKELKAKVTRVNIRQDNIVAKLVLPNLGFRFVRQFSELRLSLPDLPDAAPNIYSYRHLQPGEEDKLTQIQNRCFTGTWGYNPNTIEDITYYINLSYHSPEDIILIYEGDKPVAFSYHRLFVRSLKPTE</sequence>
<keyword evidence="2" id="KW-0012">Acyltransferase</keyword>
<evidence type="ECO:0000259" key="3">
    <source>
        <dbReference type="PROSITE" id="PS51186"/>
    </source>
</evidence>
<proteinExistence type="predicted"/>
<dbReference type="PROSITE" id="PS51186">
    <property type="entry name" value="GNAT"/>
    <property type="match status" value="1"/>
</dbReference>
<dbReference type="Gene3D" id="3.40.630.30">
    <property type="match status" value="1"/>
</dbReference>
<dbReference type="PANTHER" id="PTHR43877">
    <property type="entry name" value="AMINOALKYLPHOSPHONATE N-ACETYLTRANSFERASE-RELATED-RELATED"/>
    <property type="match status" value="1"/>
</dbReference>
<accession>X0ZEW7</accession>
<organism evidence="4">
    <name type="scientific">marine sediment metagenome</name>
    <dbReference type="NCBI Taxonomy" id="412755"/>
    <lineage>
        <taxon>unclassified sequences</taxon>
        <taxon>metagenomes</taxon>
        <taxon>ecological metagenomes</taxon>
    </lineage>
</organism>
<dbReference type="AlphaFoldDB" id="X0ZEW7"/>
<dbReference type="GO" id="GO:0016747">
    <property type="term" value="F:acyltransferase activity, transferring groups other than amino-acyl groups"/>
    <property type="evidence" value="ECO:0007669"/>
    <property type="project" value="InterPro"/>
</dbReference>
<dbReference type="InterPro" id="IPR000182">
    <property type="entry name" value="GNAT_dom"/>
</dbReference>
<dbReference type="EMBL" id="BART01002118">
    <property type="protein sequence ID" value="GAG56737.1"/>
    <property type="molecule type" value="Genomic_DNA"/>
</dbReference>
<name>X0ZEW7_9ZZZZ</name>
<dbReference type="Pfam" id="PF00583">
    <property type="entry name" value="Acetyltransf_1"/>
    <property type="match status" value="1"/>
</dbReference>
<protein>
    <recommendedName>
        <fullName evidence="3">N-acetyltransferase domain-containing protein</fullName>
    </recommendedName>
</protein>
<dbReference type="PANTHER" id="PTHR43877:SF1">
    <property type="entry name" value="ACETYLTRANSFERASE"/>
    <property type="match status" value="1"/>
</dbReference>
<gene>
    <name evidence="4" type="ORF">S01H4_06739</name>
</gene>
<evidence type="ECO:0000313" key="4">
    <source>
        <dbReference type="EMBL" id="GAG56737.1"/>
    </source>
</evidence>
<feature type="domain" description="N-acetyltransferase" evidence="3">
    <location>
        <begin position="24"/>
        <end position="176"/>
    </location>
</feature>